<feature type="region of interest" description="Disordered" evidence="11">
    <location>
        <begin position="939"/>
        <end position="1000"/>
    </location>
</feature>
<evidence type="ECO:0000256" key="5">
    <source>
        <dbReference type="ARBA" id="ARBA00022600"/>
    </source>
</evidence>
<gene>
    <name evidence="14" type="primary">PHKA2</name>
</gene>
<evidence type="ECO:0000256" key="1">
    <source>
        <dbReference type="ARBA" id="ARBA00002837"/>
    </source>
</evidence>
<dbReference type="PANTHER" id="PTHR10749:SF5">
    <property type="entry name" value="PHOSPHORYLASE B KINASE REGULATORY SUBUNIT ALPHA, LIVER ISOFORM"/>
    <property type="match status" value="1"/>
</dbReference>
<dbReference type="FunFam" id="1.50.10.10:FF:000007">
    <property type="entry name" value="Phosphorylase b kinase regulatory subunit"/>
    <property type="match status" value="1"/>
</dbReference>
<comment type="function">
    <text evidence="1">Phosphorylase b kinase catalyzes the phosphorylation of serine in certain substrates, including troponin I. The alpha chain may bind calmodulin.</text>
</comment>
<sequence length="1152" mass="129405">MRSRSNSGVRLDGYARLVQQTILCYQNPVTGLLSASHEQKDAWVRDNIYSILAVWGLGMAYRKNADRDEDKAKAYELEQNVVKLMRGLLQCMMRQVDKVEKFKHTQSTRDSLHAKYNTATCSTVVGDDQWGHLQVDATSLFLLFLAQMTASGLRIIFTLDEVAFIQNLVFYIEAAYKVADYGMWERGDKTNQGIPELNASSVGMAKAALEAIDELDLFGAHGGRKSVIHVLPDDVEHCQSILFSMLPRASTSKEIDAGLLSIISFPAFAVEDVNLVNLTKNEIISKLQGRYGCCRFLRDGYKTPREDPNRLHYDPAELKLFENIECEWPVFWTYFIIDGVFTGDAVQVDEEYKNPHTVDRVPLGKLPHLWGQSLYILSSLLAEGFLATGEIDPLNRRFSTSVKPDVVVQVTVLAENNHIKDLLRKHGVNVQSIADIHPIRVQPGRILSHIYAKLGRNKNMKLSGRPYRHIGVLGTSKLYVIRNQIFTFTPQFTDQHHFYLALDNEMIVEMLRIELAYLCTCWRMTGRPTLTFPITHTMLTNDGSDIHSAVLSTIRKLEDGYFGGARVKLGSLSEFLTTSFYTYLTFLDPDCDEKLFDDASEGSFSPDSDLGGYLEDTYNQVTEGEDELDQYINHLLQSTSLKCYLPPLCKKTEDSHVFSAIHSTRDILSVMAKAKGLEIPFVPMTLPTKVLSAHRKSLNLVDSPQPLLKKAPDEDFLWPRDDHGDVDCEKLVEQLKDCANLQDQADILYILYVIKGPSWDTNLSGQHGVTVHSLLSELYGKAGLNQEWGLIRYISGLLRKKVEVLAEACTDLLSHQKQLTVGLPPEPREKTISAPLPPEELTKLIYEASGQDISIAVLTQEIVVYLAMYVRAQPSLFVEMLRLRIGLIIQVMATELARSLNCSGEEASESLMNLSPFDMKNLLHHILSGKEFGVERSMRPIHSSTSSPAISIHEVGHTGVTKTERSGINRLRSEMKQRSSTPSSPTGTSSSDSGGHHIGWGERQGQWLRRRRLDGAINRVPVGFYQRVWKILQKCHGLSIDGYVLPSSTTREMTPQEIKFAVHVEAVLNRVPQPEYRQLLVEAIMVLTLLSDTDMNSIGGIIHVDQIVQMANQLFLQDQVGVPRPAHSHSPPQPRWGQKQGSRLAGIYLCRG</sequence>
<name>A0A8C0MR53_CANLF</name>
<comment type="pathway">
    <text evidence="3 10">Glycan biosynthesis; glycogen metabolism.</text>
</comment>
<dbReference type="GO" id="GO:0005516">
    <property type="term" value="F:calmodulin binding"/>
    <property type="evidence" value="ECO:0007669"/>
    <property type="project" value="UniProtKB-KW"/>
</dbReference>
<feature type="domain" description="GH15-like" evidence="12">
    <location>
        <begin position="8"/>
        <end position="886"/>
    </location>
</feature>
<evidence type="ECO:0000313" key="14">
    <source>
        <dbReference type="Ensembl" id="ENSCAFP00030014159.1"/>
    </source>
</evidence>
<keyword evidence="10" id="KW-1003">Cell membrane</keyword>
<dbReference type="UniPathway" id="UPA00163"/>
<evidence type="ECO:0000256" key="7">
    <source>
        <dbReference type="ARBA" id="ARBA00023277"/>
    </source>
</evidence>
<evidence type="ECO:0000313" key="15">
    <source>
        <dbReference type="Proteomes" id="UP000694429"/>
    </source>
</evidence>
<comment type="subcellular location">
    <subcellularLocation>
        <location evidence="2 10">Cell membrane</location>
        <topology evidence="2 10">Lipid-anchor</topology>
        <orientation evidence="2 10">Cytoplasmic side</orientation>
    </subcellularLocation>
</comment>
<keyword evidence="5 10" id="KW-0321">Glycogen metabolism</keyword>
<comment type="subunit">
    <text evidence="9 10">Hexadecamer of 4 heterotetramers, each composed of alpha, beta, gamma, and delta subunits. Alpha (PHKA1 or PHKA2) and beta (PHKB) are regulatory subunits, gamma (PHKG1 or PHKG2) is the catalytic subunit, and delta is calmodulin.</text>
</comment>
<feature type="domain" description="Phosphorylase b kinase regulatory subunit alpha/beta C-terminal" evidence="13">
    <location>
        <begin position="1002"/>
        <end position="1114"/>
    </location>
</feature>
<dbReference type="Pfam" id="PF19292">
    <property type="entry name" value="KPBB_C"/>
    <property type="match status" value="1"/>
</dbReference>
<reference evidence="14" key="1">
    <citation type="submission" date="2025-08" db="UniProtKB">
        <authorList>
            <consortium name="Ensembl"/>
        </authorList>
    </citation>
    <scope>IDENTIFICATION</scope>
</reference>
<dbReference type="PANTHER" id="PTHR10749">
    <property type="entry name" value="PHOSPHORYLASE B KINASE REGULATORY SUBUNIT"/>
    <property type="match status" value="1"/>
</dbReference>
<protein>
    <recommendedName>
        <fullName evidence="10">Phosphorylase b kinase regulatory subunit</fullName>
    </recommendedName>
</protein>
<evidence type="ECO:0000256" key="11">
    <source>
        <dbReference type="SAM" id="MobiDB-lite"/>
    </source>
</evidence>
<dbReference type="InterPro" id="IPR045583">
    <property type="entry name" value="KPBA/B_C"/>
</dbReference>
<keyword evidence="7 10" id="KW-0119">Carbohydrate metabolism</keyword>
<evidence type="ECO:0000256" key="9">
    <source>
        <dbReference type="ARBA" id="ARBA00025890"/>
    </source>
</evidence>
<feature type="compositionally biased region" description="Basic and acidic residues" evidence="11">
    <location>
        <begin position="962"/>
        <end position="977"/>
    </location>
</feature>
<dbReference type="SUPFAM" id="SSF48208">
    <property type="entry name" value="Six-hairpin glycosidases"/>
    <property type="match status" value="1"/>
</dbReference>
<dbReference type="InterPro" id="IPR008734">
    <property type="entry name" value="PHK_A/B_su"/>
</dbReference>
<keyword evidence="10" id="KW-0449">Lipoprotein</keyword>
<keyword evidence="6 10" id="KW-0112">Calmodulin-binding</keyword>
<evidence type="ECO:0000256" key="2">
    <source>
        <dbReference type="ARBA" id="ARBA00004342"/>
    </source>
</evidence>
<dbReference type="GO" id="GO:0005977">
    <property type="term" value="P:glycogen metabolic process"/>
    <property type="evidence" value="ECO:0007669"/>
    <property type="project" value="UniProtKB-UniPathway"/>
</dbReference>
<evidence type="ECO:0000256" key="8">
    <source>
        <dbReference type="ARBA" id="ARBA00023289"/>
    </source>
</evidence>
<evidence type="ECO:0000256" key="4">
    <source>
        <dbReference type="ARBA" id="ARBA00007128"/>
    </source>
</evidence>
<dbReference type="InterPro" id="IPR012341">
    <property type="entry name" value="6hp_glycosidase-like_sf"/>
</dbReference>
<dbReference type="Gene3D" id="1.50.10.10">
    <property type="match status" value="1"/>
</dbReference>
<dbReference type="InterPro" id="IPR008928">
    <property type="entry name" value="6-hairpin_glycosidase_sf"/>
</dbReference>
<dbReference type="GO" id="GO:0005886">
    <property type="term" value="C:plasma membrane"/>
    <property type="evidence" value="ECO:0007669"/>
    <property type="project" value="UniProtKB-SubCell"/>
</dbReference>
<keyword evidence="8 10" id="KW-0636">Prenylation</keyword>
<dbReference type="Ensembl" id="ENSCAFT00030016219.1">
    <property type="protein sequence ID" value="ENSCAFP00030014159.1"/>
    <property type="gene ID" value="ENSCAFG00030008142.1"/>
</dbReference>
<evidence type="ECO:0000256" key="3">
    <source>
        <dbReference type="ARBA" id="ARBA00005131"/>
    </source>
</evidence>
<evidence type="ECO:0000256" key="6">
    <source>
        <dbReference type="ARBA" id="ARBA00022860"/>
    </source>
</evidence>
<dbReference type="AlphaFoldDB" id="A0A8C0MR53"/>
<evidence type="ECO:0000256" key="10">
    <source>
        <dbReference type="RuleBase" id="RU364123"/>
    </source>
</evidence>
<dbReference type="Proteomes" id="UP000694429">
    <property type="component" value="Unassembled WGS sequence"/>
</dbReference>
<accession>A0A8C0MR53</accession>
<comment type="similarity">
    <text evidence="4 10">Belongs to the phosphorylase b kinase regulatory chain family.</text>
</comment>
<dbReference type="Pfam" id="PF00723">
    <property type="entry name" value="Glyco_hydro_15"/>
    <property type="match status" value="1"/>
</dbReference>
<organism evidence="14 15">
    <name type="scientific">Canis lupus familiaris</name>
    <name type="common">Dog</name>
    <name type="synonym">Canis familiaris</name>
    <dbReference type="NCBI Taxonomy" id="9615"/>
    <lineage>
        <taxon>Eukaryota</taxon>
        <taxon>Metazoa</taxon>
        <taxon>Chordata</taxon>
        <taxon>Craniata</taxon>
        <taxon>Vertebrata</taxon>
        <taxon>Euteleostomi</taxon>
        <taxon>Mammalia</taxon>
        <taxon>Eutheria</taxon>
        <taxon>Laurasiatheria</taxon>
        <taxon>Carnivora</taxon>
        <taxon>Caniformia</taxon>
        <taxon>Canidae</taxon>
        <taxon>Canis</taxon>
    </lineage>
</organism>
<dbReference type="InterPro" id="IPR011613">
    <property type="entry name" value="GH15-like"/>
</dbReference>
<feature type="compositionally biased region" description="Low complexity" evidence="11">
    <location>
        <begin position="979"/>
        <end position="993"/>
    </location>
</feature>
<keyword evidence="10" id="KW-0472">Membrane</keyword>
<evidence type="ECO:0000259" key="12">
    <source>
        <dbReference type="Pfam" id="PF00723"/>
    </source>
</evidence>
<evidence type="ECO:0000259" key="13">
    <source>
        <dbReference type="Pfam" id="PF19292"/>
    </source>
</evidence>
<proteinExistence type="inferred from homology"/>